<proteinExistence type="inferred from homology"/>
<dbReference type="PANTHER" id="PTHR45873:SF1">
    <property type="entry name" value="DNA POLYMERASE ETA"/>
    <property type="match status" value="1"/>
</dbReference>
<dbReference type="AlphaFoldDB" id="A0A835YI13"/>
<dbReference type="InterPro" id="IPR043502">
    <property type="entry name" value="DNA/RNA_pol_sf"/>
</dbReference>
<evidence type="ECO:0000256" key="12">
    <source>
        <dbReference type="ARBA" id="ARBA00023242"/>
    </source>
</evidence>
<dbReference type="SUPFAM" id="SSF56672">
    <property type="entry name" value="DNA/RNA polymerases"/>
    <property type="match status" value="1"/>
</dbReference>
<dbReference type="PROSITE" id="PS50173">
    <property type="entry name" value="UMUC"/>
    <property type="match status" value="1"/>
</dbReference>
<feature type="compositionally biased region" description="Pro residues" evidence="15">
    <location>
        <begin position="588"/>
        <end position="598"/>
    </location>
</feature>
<gene>
    <name evidence="17" type="ORF">JKP88DRAFT_338079</name>
</gene>
<evidence type="ECO:0000256" key="10">
    <source>
        <dbReference type="ARBA" id="ARBA00022842"/>
    </source>
</evidence>
<keyword evidence="11" id="KW-0234">DNA repair</keyword>
<keyword evidence="12" id="KW-0539">Nucleus</keyword>
<keyword evidence="6" id="KW-0808">Transferase</keyword>
<comment type="cofactor">
    <cofactor evidence="1">
        <name>Mn(2+)</name>
        <dbReference type="ChEBI" id="CHEBI:29035"/>
    </cofactor>
</comment>
<evidence type="ECO:0000256" key="8">
    <source>
        <dbReference type="ARBA" id="ARBA00022723"/>
    </source>
</evidence>
<keyword evidence="18" id="KW-1185">Reference proteome</keyword>
<dbReference type="GO" id="GO:0035861">
    <property type="term" value="C:site of double-strand break"/>
    <property type="evidence" value="ECO:0007669"/>
    <property type="project" value="TreeGrafter"/>
</dbReference>
<sequence length="851" mass="90928">MEIKPELKGKPCAVVQYDTTGSLETVGMDNPARYVTTSRSGIIAVSYEARERGVKRNMTGQEARKICPDIQLVTVPTAHGKADLTLYRNAGARVVDVLGTGGLVERASVDEAYVDVTAEASRLLALACKDPKAWGHVVEDAGISKVAGLGDKAATALSRDLVRTGHCGVKAEALGPAEAATVWWGRPLHEWTKDERLLACGAAVVTRLRDMVTKKLGYTCSGGIAHNKSMAKLASGLHKPKQQTVVPASQVAGLMEGLPLERIRGLGGKLGEQVRSDLKVTTAGELAAMPEATLRRLYGEKQAALLADMARGVDLTPVVQRALSKSVSCGKTFYGNSCIRTEETLKRWLLELAAEIQERLDAQRADHKRAATRLTVHLTPEGSGGGGSGTYRNTSGNAISRSCDLREGAESMAADAFAQWRRRRRRRRRHRDTSSNAVSHCCDVRGGTESMAADTFAHVRGATIRRRCGAIRIIYLCGGGSSSGGTNSDTNDHAASRSCDLRERAQIMAADMFAQVSKWLSGQRSWGITSMFIAADGFEDIPNVPPSFEVEFYNMFPSMFIAADGFEDIPNVPPITSFFKARQKAAPSPCPPTPPPISGAPDDTVKGDAGREHGADEETSMSPRRRKRQRAHGADNGDAPHRDSAQRDDSSARHGGSAPHESGTAQHGDSARCGDDVQQGISDGGGVLSGGAAPAASAGAAAAQAGSDQRVCRLPAPLPPIKHEAESQALQPSPPTHSADIKPSPSSFEDMRRDFEQVSAAAVKPVDLCACMNFWHRLVDLPEDVRHDFEQRLEQLTRLSPPAGGIEQFLVKHTGAAPAPPLWYTAGQRAKPKGAAKKASKGSITQYLNGK</sequence>
<dbReference type="GO" id="GO:0005634">
    <property type="term" value="C:nucleus"/>
    <property type="evidence" value="ECO:0007669"/>
    <property type="project" value="UniProtKB-SubCell"/>
</dbReference>
<evidence type="ECO:0000256" key="14">
    <source>
        <dbReference type="ARBA" id="ARBA00049244"/>
    </source>
</evidence>
<feature type="compositionally biased region" description="Basic and acidic residues" evidence="15">
    <location>
        <begin position="603"/>
        <end position="616"/>
    </location>
</feature>
<evidence type="ECO:0000256" key="3">
    <source>
        <dbReference type="ARBA" id="ARBA00004123"/>
    </source>
</evidence>
<keyword evidence="9" id="KW-0227">DNA damage</keyword>
<name>A0A835YI13_9STRA</name>
<dbReference type="OrthoDB" id="447129at2759"/>
<dbReference type="SUPFAM" id="SSF100879">
    <property type="entry name" value="Lesion bypass DNA polymerase (Y-family), little finger domain"/>
    <property type="match status" value="1"/>
</dbReference>
<dbReference type="InterPro" id="IPR017961">
    <property type="entry name" value="DNA_pol_Y-fam_little_finger"/>
</dbReference>
<dbReference type="Pfam" id="PF00817">
    <property type="entry name" value="IMS"/>
    <property type="match status" value="1"/>
</dbReference>
<keyword evidence="10" id="KW-0460">Magnesium</keyword>
<evidence type="ECO:0000259" key="16">
    <source>
        <dbReference type="PROSITE" id="PS50173"/>
    </source>
</evidence>
<accession>A0A835YI13</accession>
<dbReference type="InterPro" id="IPR001126">
    <property type="entry name" value="UmuC"/>
</dbReference>
<dbReference type="Gene3D" id="1.10.150.20">
    <property type="entry name" value="5' to 3' exonuclease, C-terminal subdomain"/>
    <property type="match status" value="1"/>
</dbReference>
<feature type="region of interest" description="Disordered" evidence="15">
    <location>
        <begin position="724"/>
        <end position="748"/>
    </location>
</feature>
<evidence type="ECO:0000256" key="15">
    <source>
        <dbReference type="SAM" id="MobiDB-lite"/>
    </source>
</evidence>
<dbReference type="GO" id="GO:0003684">
    <property type="term" value="F:damaged DNA binding"/>
    <property type="evidence" value="ECO:0007669"/>
    <property type="project" value="InterPro"/>
</dbReference>
<dbReference type="Gene3D" id="3.30.70.270">
    <property type="match status" value="1"/>
</dbReference>
<feature type="compositionally biased region" description="Basic residues" evidence="15">
    <location>
        <begin position="830"/>
        <end position="840"/>
    </location>
</feature>
<dbReference type="PANTHER" id="PTHR45873">
    <property type="entry name" value="DNA POLYMERASE ETA"/>
    <property type="match status" value="1"/>
</dbReference>
<dbReference type="GO" id="GO:0006281">
    <property type="term" value="P:DNA repair"/>
    <property type="evidence" value="ECO:0007669"/>
    <property type="project" value="UniProtKB-KW"/>
</dbReference>
<reference evidence="17" key="1">
    <citation type="submission" date="2021-02" db="EMBL/GenBank/DDBJ databases">
        <title>First Annotated Genome of the Yellow-green Alga Tribonema minus.</title>
        <authorList>
            <person name="Mahan K.M."/>
        </authorList>
    </citation>
    <scope>NUCLEOTIDE SEQUENCE</scope>
    <source>
        <strain evidence="17">UTEX B ZZ1240</strain>
    </source>
</reference>
<protein>
    <recommendedName>
        <fullName evidence="13">DNA polymerase eta</fullName>
        <ecNumber evidence="5">2.7.7.7</ecNumber>
    </recommendedName>
</protein>
<dbReference type="Pfam" id="PF21704">
    <property type="entry name" value="POLH-Rev1_HhH"/>
    <property type="match status" value="1"/>
</dbReference>
<comment type="similarity">
    <text evidence="4">Belongs to the DNA polymerase type-Y family.</text>
</comment>
<feature type="domain" description="UmuC" evidence="16">
    <location>
        <begin position="1"/>
        <end position="267"/>
    </location>
</feature>
<dbReference type="FunFam" id="1.10.150.20:FF:000014">
    <property type="entry name" value="Polymerase (DNA directed), eta"/>
    <property type="match status" value="1"/>
</dbReference>
<feature type="region of interest" description="Disordered" evidence="15">
    <location>
        <begin position="583"/>
        <end position="693"/>
    </location>
</feature>
<comment type="caution">
    <text evidence="17">The sequence shown here is derived from an EMBL/GenBank/DDBJ whole genome shotgun (WGS) entry which is preliminary data.</text>
</comment>
<comment type="subcellular location">
    <subcellularLocation>
        <location evidence="3">Nucleus</location>
    </subcellularLocation>
</comment>
<evidence type="ECO:0000313" key="17">
    <source>
        <dbReference type="EMBL" id="KAG5175712.1"/>
    </source>
</evidence>
<dbReference type="InterPro" id="IPR052230">
    <property type="entry name" value="DNA_polymerase_eta"/>
</dbReference>
<comment type="cofactor">
    <cofactor evidence="2">
        <name>Mg(2+)</name>
        <dbReference type="ChEBI" id="CHEBI:18420"/>
    </cofactor>
</comment>
<dbReference type="Proteomes" id="UP000664859">
    <property type="component" value="Unassembled WGS sequence"/>
</dbReference>
<evidence type="ECO:0000256" key="2">
    <source>
        <dbReference type="ARBA" id="ARBA00001946"/>
    </source>
</evidence>
<feature type="region of interest" description="Disordered" evidence="15">
    <location>
        <begin position="828"/>
        <end position="851"/>
    </location>
</feature>
<evidence type="ECO:0000256" key="13">
    <source>
        <dbReference type="ARBA" id="ARBA00044975"/>
    </source>
</evidence>
<dbReference type="GO" id="GO:0042276">
    <property type="term" value="P:error-prone translesion synthesis"/>
    <property type="evidence" value="ECO:0007669"/>
    <property type="project" value="TreeGrafter"/>
</dbReference>
<evidence type="ECO:0000256" key="6">
    <source>
        <dbReference type="ARBA" id="ARBA00022679"/>
    </source>
</evidence>
<feature type="compositionally biased region" description="Basic and acidic residues" evidence="15">
    <location>
        <begin position="632"/>
        <end position="652"/>
    </location>
</feature>
<dbReference type="GO" id="GO:0005657">
    <property type="term" value="C:replication fork"/>
    <property type="evidence" value="ECO:0007669"/>
    <property type="project" value="TreeGrafter"/>
</dbReference>
<dbReference type="GO" id="GO:0003887">
    <property type="term" value="F:DNA-directed DNA polymerase activity"/>
    <property type="evidence" value="ECO:0007669"/>
    <property type="project" value="UniProtKB-EC"/>
</dbReference>
<dbReference type="FunFam" id="3.40.1170.60:FF:000003">
    <property type="entry name" value="DNA polymerase eta"/>
    <property type="match status" value="1"/>
</dbReference>
<dbReference type="EMBL" id="JAFCMP010000547">
    <property type="protein sequence ID" value="KAG5175712.1"/>
    <property type="molecule type" value="Genomic_DNA"/>
</dbReference>
<evidence type="ECO:0000256" key="11">
    <source>
        <dbReference type="ARBA" id="ARBA00023204"/>
    </source>
</evidence>
<evidence type="ECO:0000256" key="5">
    <source>
        <dbReference type="ARBA" id="ARBA00012417"/>
    </source>
</evidence>
<dbReference type="InterPro" id="IPR036775">
    <property type="entry name" value="DNA_pol_Y-fam_lit_finger_sf"/>
</dbReference>
<dbReference type="InterPro" id="IPR043128">
    <property type="entry name" value="Rev_trsase/Diguanyl_cyclase"/>
</dbReference>
<evidence type="ECO:0000313" key="18">
    <source>
        <dbReference type="Proteomes" id="UP000664859"/>
    </source>
</evidence>
<evidence type="ECO:0000256" key="1">
    <source>
        <dbReference type="ARBA" id="ARBA00001936"/>
    </source>
</evidence>
<organism evidence="17 18">
    <name type="scientific">Tribonema minus</name>
    <dbReference type="NCBI Taxonomy" id="303371"/>
    <lineage>
        <taxon>Eukaryota</taxon>
        <taxon>Sar</taxon>
        <taxon>Stramenopiles</taxon>
        <taxon>Ochrophyta</taxon>
        <taxon>PX clade</taxon>
        <taxon>Xanthophyceae</taxon>
        <taxon>Tribonematales</taxon>
        <taxon>Tribonemataceae</taxon>
        <taxon>Tribonema</taxon>
    </lineage>
</organism>
<dbReference type="GO" id="GO:0009411">
    <property type="term" value="P:response to UV"/>
    <property type="evidence" value="ECO:0007669"/>
    <property type="project" value="UniProtKB-ARBA"/>
</dbReference>
<keyword evidence="7" id="KW-0548">Nucleotidyltransferase</keyword>
<evidence type="ECO:0000256" key="7">
    <source>
        <dbReference type="ARBA" id="ARBA00022695"/>
    </source>
</evidence>
<comment type="catalytic activity">
    <reaction evidence="14">
        <text>DNA(n) + a 2'-deoxyribonucleoside 5'-triphosphate = DNA(n+1) + diphosphate</text>
        <dbReference type="Rhea" id="RHEA:22508"/>
        <dbReference type="Rhea" id="RHEA-COMP:17339"/>
        <dbReference type="Rhea" id="RHEA-COMP:17340"/>
        <dbReference type="ChEBI" id="CHEBI:33019"/>
        <dbReference type="ChEBI" id="CHEBI:61560"/>
        <dbReference type="ChEBI" id="CHEBI:173112"/>
        <dbReference type="EC" id="2.7.7.7"/>
    </reaction>
</comment>
<evidence type="ECO:0000256" key="9">
    <source>
        <dbReference type="ARBA" id="ARBA00022763"/>
    </source>
</evidence>
<keyword evidence="8" id="KW-0479">Metal-binding</keyword>
<dbReference type="Pfam" id="PF11799">
    <property type="entry name" value="IMS_C"/>
    <property type="match status" value="1"/>
</dbReference>
<dbReference type="EC" id="2.7.7.7" evidence="5"/>
<dbReference type="Gene3D" id="3.30.1490.100">
    <property type="entry name" value="DNA polymerase, Y-family, little finger domain"/>
    <property type="match status" value="1"/>
</dbReference>
<dbReference type="GO" id="GO:0046872">
    <property type="term" value="F:metal ion binding"/>
    <property type="evidence" value="ECO:0007669"/>
    <property type="project" value="UniProtKB-KW"/>
</dbReference>
<dbReference type="Gene3D" id="3.40.1170.60">
    <property type="match status" value="1"/>
</dbReference>
<evidence type="ECO:0000256" key="4">
    <source>
        <dbReference type="ARBA" id="ARBA00010945"/>
    </source>
</evidence>